<dbReference type="AlphaFoldDB" id="A0A498JWY2"/>
<reference evidence="1 2" key="1">
    <citation type="submission" date="2018-10" db="EMBL/GenBank/DDBJ databases">
        <title>A high-quality apple genome assembly.</title>
        <authorList>
            <person name="Hu J."/>
        </authorList>
    </citation>
    <scope>NUCLEOTIDE SEQUENCE [LARGE SCALE GENOMIC DNA]</scope>
    <source>
        <strain evidence="2">cv. HFTH1</strain>
        <tissue evidence="1">Young leaf</tissue>
    </source>
</reference>
<protein>
    <recommendedName>
        <fullName evidence="3">BED-type domain-containing protein</fullName>
    </recommendedName>
</protein>
<dbReference type="Proteomes" id="UP000290289">
    <property type="component" value="Chromosome 5"/>
</dbReference>
<gene>
    <name evidence="1" type="ORF">DVH24_021497</name>
</gene>
<accession>A0A498JWY2</accession>
<keyword evidence="2" id="KW-1185">Reference proteome</keyword>
<sequence>MTSTKKDFTRQWTKYFDPIIKHFYCGYCNHKCTCLISRSKHHLGGVSLGEMISCKKVPPNVKAQCFANVQETKEKKKASHELSRGGGEESESVDIDSRTHYWERFGTKTPELMKFAIRVLSFTCNSYKREEYAKHKKLNVLAYVKYNFALQEEVLEVGRSVIPLLWKKLPLMIPFFPKILDSLRMSHCTMLRP</sequence>
<evidence type="ECO:0008006" key="3">
    <source>
        <dbReference type="Google" id="ProtNLM"/>
    </source>
</evidence>
<comment type="caution">
    <text evidence="1">The sequence shown here is derived from an EMBL/GenBank/DDBJ whole genome shotgun (WGS) entry which is preliminary data.</text>
</comment>
<evidence type="ECO:0000313" key="1">
    <source>
        <dbReference type="EMBL" id="RXH99695.1"/>
    </source>
</evidence>
<name>A0A498JWY2_MALDO</name>
<organism evidence="1 2">
    <name type="scientific">Malus domestica</name>
    <name type="common">Apple</name>
    <name type="synonym">Pyrus malus</name>
    <dbReference type="NCBI Taxonomy" id="3750"/>
    <lineage>
        <taxon>Eukaryota</taxon>
        <taxon>Viridiplantae</taxon>
        <taxon>Streptophyta</taxon>
        <taxon>Embryophyta</taxon>
        <taxon>Tracheophyta</taxon>
        <taxon>Spermatophyta</taxon>
        <taxon>Magnoliopsida</taxon>
        <taxon>eudicotyledons</taxon>
        <taxon>Gunneridae</taxon>
        <taxon>Pentapetalae</taxon>
        <taxon>rosids</taxon>
        <taxon>fabids</taxon>
        <taxon>Rosales</taxon>
        <taxon>Rosaceae</taxon>
        <taxon>Amygdaloideae</taxon>
        <taxon>Maleae</taxon>
        <taxon>Malus</taxon>
    </lineage>
</organism>
<evidence type="ECO:0000313" key="2">
    <source>
        <dbReference type="Proteomes" id="UP000290289"/>
    </source>
</evidence>
<proteinExistence type="predicted"/>
<dbReference type="EMBL" id="RDQH01000331">
    <property type="protein sequence ID" value="RXH99695.1"/>
    <property type="molecule type" value="Genomic_DNA"/>
</dbReference>